<dbReference type="OrthoDB" id="181419at2"/>
<dbReference type="GO" id="GO:0044877">
    <property type="term" value="F:protein-containing complex binding"/>
    <property type="evidence" value="ECO:0007669"/>
    <property type="project" value="TreeGrafter"/>
</dbReference>
<accession>A0A517YM67</accession>
<gene>
    <name evidence="3" type="primary">mmpI_2</name>
    <name evidence="3" type="ORF">ETAA8_64590</name>
</gene>
<dbReference type="InterPro" id="IPR045641">
    <property type="entry name" value="SrpI-like"/>
</dbReference>
<dbReference type="PANTHER" id="PTHR45638:SF11">
    <property type="entry name" value="CYCLIC NUCLEOTIDE-GATED CATION CHANNEL SUBUNIT A"/>
    <property type="match status" value="1"/>
</dbReference>
<dbReference type="SMART" id="SM00100">
    <property type="entry name" value="cNMP"/>
    <property type="match status" value="1"/>
</dbReference>
<dbReference type="InterPro" id="IPR050866">
    <property type="entry name" value="CNG_cation_channel"/>
</dbReference>
<dbReference type="EMBL" id="CP036274">
    <property type="protein sequence ID" value="QDU31306.1"/>
    <property type="molecule type" value="Genomic_DNA"/>
</dbReference>
<dbReference type="SUPFAM" id="SSF51206">
    <property type="entry name" value="cAMP-binding domain-like"/>
    <property type="match status" value="1"/>
</dbReference>
<dbReference type="KEGG" id="aagg:ETAA8_64590"/>
<sequence>MSDSLLQRSVTTSVARNLAHTTKTSPKMMSITPRWLLSMLPWVNVEGGTYRVNRTKVELSKAERIEIDLSGDAISIPPETLRSVPLLSRVPDSLLAQMAQHFKSEAVSLGNELVVEGEDRSKFFIIAQGQVEVLSKGVHGSDLRIALLTEGEFFGETDLVSGKPSDITVRTITPCVLLTLSRKDLDSVLSEFPQWGEDFQRAIDEHLALQSTVNRYGERNIDLVSGFAENVEIPETFVDYSAHPREYSLSSVQTVVRVHTRVSDLYNGPYDQLEEQMRLTIEGIKERQEWEIINNKKFGLIHSVDPAMRISTRYGAPTPDDLDELLALVWKKPAFFLAHPKAIAAFERECTWRGVPPVTMNLFGTPVITWRGIPLVPCDKLEMKSRYLSNQWYGTTSILLMRTGEADQGVVGLHQAAIPGAIGPSLSARLMGLDSLGVASYLLTLYFSAAVLTDDALGVLENVEVGYYHDYTMRENRGFEYGSGI</sequence>
<dbReference type="InterPro" id="IPR049817">
    <property type="entry name" value="Encap_f2b"/>
</dbReference>
<dbReference type="PANTHER" id="PTHR45638">
    <property type="entry name" value="CYCLIC NUCLEOTIDE-GATED CATION CHANNEL SUBUNIT A"/>
    <property type="match status" value="1"/>
</dbReference>
<dbReference type="AlphaFoldDB" id="A0A517YM67"/>
<evidence type="ECO:0000313" key="3">
    <source>
        <dbReference type="EMBL" id="QDU31306.1"/>
    </source>
</evidence>
<reference evidence="3 4" key="1">
    <citation type="submission" date="2019-02" db="EMBL/GenBank/DDBJ databases">
        <title>Deep-cultivation of Planctomycetes and their phenomic and genomic characterization uncovers novel biology.</title>
        <authorList>
            <person name="Wiegand S."/>
            <person name="Jogler M."/>
            <person name="Boedeker C."/>
            <person name="Pinto D."/>
            <person name="Vollmers J."/>
            <person name="Rivas-Marin E."/>
            <person name="Kohn T."/>
            <person name="Peeters S.H."/>
            <person name="Heuer A."/>
            <person name="Rast P."/>
            <person name="Oberbeckmann S."/>
            <person name="Bunk B."/>
            <person name="Jeske O."/>
            <person name="Meyerdierks A."/>
            <person name="Storesund J.E."/>
            <person name="Kallscheuer N."/>
            <person name="Luecker S."/>
            <person name="Lage O.M."/>
            <person name="Pohl T."/>
            <person name="Merkel B.J."/>
            <person name="Hornburger P."/>
            <person name="Mueller R.-W."/>
            <person name="Bruemmer F."/>
            <person name="Labrenz M."/>
            <person name="Spormann A.M."/>
            <person name="Op den Camp H."/>
            <person name="Overmann J."/>
            <person name="Amann R."/>
            <person name="Jetten M.S.M."/>
            <person name="Mascher T."/>
            <person name="Medema M.H."/>
            <person name="Devos D.P."/>
            <person name="Kaster A.-K."/>
            <person name="Ovreas L."/>
            <person name="Rohde M."/>
            <person name="Galperin M.Y."/>
            <person name="Jogler C."/>
        </authorList>
    </citation>
    <scope>NUCLEOTIDE SEQUENCE [LARGE SCALE GENOMIC DNA]</scope>
    <source>
        <strain evidence="3 4">ETA_A8</strain>
    </source>
</reference>
<proteinExistence type="predicted"/>
<dbReference type="InterPro" id="IPR000595">
    <property type="entry name" value="cNMP-bd_dom"/>
</dbReference>
<organism evidence="3 4">
    <name type="scientific">Anatilimnocola aggregata</name>
    <dbReference type="NCBI Taxonomy" id="2528021"/>
    <lineage>
        <taxon>Bacteria</taxon>
        <taxon>Pseudomonadati</taxon>
        <taxon>Planctomycetota</taxon>
        <taxon>Planctomycetia</taxon>
        <taxon>Pirellulales</taxon>
        <taxon>Pirellulaceae</taxon>
        <taxon>Anatilimnocola</taxon>
    </lineage>
</organism>
<dbReference type="Pfam" id="PF19307">
    <property type="entry name" value="SrpI-like"/>
    <property type="match status" value="1"/>
</dbReference>
<dbReference type="InterPro" id="IPR049822">
    <property type="entry name" value="Encap_f2a"/>
</dbReference>
<protein>
    <submittedName>
        <fullName evidence="3">Major membrane protein I</fullName>
    </submittedName>
</protein>
<evidence type="ECO:0000259" key="2">
    <source>
        <dbReference type="PROSITE" id="PS50042"/>
    </source>
</evidence>
<dbReference type="RefSeq" id="WP_145098225.1">
    <property type="nucleotide sequence ID" value="NZ_CP036274.1"/>
</dbReference>
<keyword evidence="1" id="KW-0406">Ion transport</keyword>
<dbReference type="PROSITE" id="PS50042">
    <property type="entry name" value="CNMP_BINDING_3"/>
    <property type="match status" value="1"/>
</dbReference>
<evidence type="ECO:0000313" key="4">
    <source>
        <dbReference type="Proteomes" id="UP000315017"/>
    </source>
</evidence>
<dbReference type="NCBIfam" id="NF041163">
    <property type="entry name" value="encap_f2b"/>
    <property type="match status" value="1"/>
</dbReference>
<keyword evidence="4" id="KW-1185">Reference proteome</keyword>
<dbReference type="NCBIfam" id="NF041162">
    <property type="entry name" value="encap_f2a"/>
    <property type="match status" value="1"/>
</dbReference>
<dbReference type="Pfam" id="PF00027">
    <property type="entry name" value="cNMP_binding"/>
    <property type="match status" value="1"/>
</dbReference>
<dbReference type="Proteomes" id="UP000315017">
    <property type="component" value="Chromosome"/>
</dbReference>
<evidence type="ECO:0000256" key="1">
    <source>
        <dbReference type="ARBA" id="ARBA00023286"/>
    </source>
</evidence>
<dbReference type="InterPro" id="IPR018490">
    <property type="entry name" value="cNMP-bd_dom_sf"/>
</dbReference>
<dbReference type="InterPro" id="IPR014710">
    <property type="entry name" value="RmlC-like_jellyroll"/>
</dbReference>
<feature type="domain" description="Cyclic nucleotide-binding" evidence="2">
    <location>
        <begin position="86"/>
        <end position="189"/>
    </location>
</feature>
<dbReference type="GO" id="GO:0005221">
    <property type="term" value="F:intracellularly cyclic nucleotide-activated monoatomic cation channel activity"/>
    <property type="evidence" value="ECO:0007669"/>
    <property type="project" value="InterPro"/>
</dbReference>
<keyword evidence="1" id="KW-0407">Ion channel</keyword>
<name>A0A517YM67_9BACT</name>
<dbReference type="Gene3D" id="2.60.120.10">
    <property type="entry name" value="Jelly Rolls"/>
    <property type="match status" value="1"/>
</dbReference>
<keyword evidence="1" id="KW-1071">Ligand-gated ion channel</keyword>
<dbReference type="CDD" id="cd00038">
    <property type="entry name" value="CAP_ED"/>
    <property type="match status" value="1"/>
</dbReference>
<keyword evidence="1" id="KW-0813">Transport</keyword>